<dbReference type="Proteomes" id="UP000349468">
    <property type="component" value="Unassembled WGS sequence"/>
</dbReference>
<proteinExistence type="predicted"/>
<dbReference type="EMBL" id="CABVIK010000013">
    <property type="protein sequence ID" value="VVP24239.1"/>
    <property type="molecule type" value="Genomic_DNA"/>
</dbReference>
<dbReference type="RefSeq" id="WP_154912846.1">
    <property type="nucleotide sequence ID" value="NZ_CABVIK010000013.1"/>
</dbReference>
<accession>A0A5E7MHR9</accession>
<protein>
    <submittedName>
        <fullName evidence="1">Uncharacterized protein</fullName>
    </submittedName>
</protein>
<reference evidence="1 2" key="1">
    <citation type="submission" date="2019-09" db="EMBL/GenBank/DDBJ databases">
        <authorList>
            <person name="Chandra G."/>
            <person name="Truman W A."/>
        </authorList>
    </citation>
    <scope>NUCLEOTIDE SEQUENCE [LARGE SCALE GENOMIC DNA]</scope>
    <source>
        <strain evidence="1">PS870</strain>
    </source>
</reference>
<evidence type="ECO:0000313" key="2">
    <source>
        <dbReference type="Proteomes" id="UP000349468"/>
    </source>
</evidence>
<dbReference type="AlphaFoldDB" id="A0A5E7MHR9"/>
<gene>
    <name evidence="1" type="ORF">PS870_03985</name>
</gene>
<evidence type="ECO:0000313" key="1">
    <source>
        <dbReference type="EMBL" id="VVP24239.1"/>
    </source>
</evidence>
<name>A0A5E7MHR9_PSEFL</name>
<sequence length="304" mass="34267">MNSQANASRPIRTHRRQHPGMKAFEKYAERIKLDDLESLARRQMWPAMVKRIQAVFDEIEHSPLAGHFGSLYLHPVVPDAYRHLPEGQYLAQLQLTCGTRRLGLDTLEKSEDHPQGVAKTLLEKDAALWLNQSPSGAVTVFMAPYSSAVLKMNEENIILGMYSSPEKLTDKRIRELLSAFFRYLSITSAHHQQSVMDYGWRLWLIYKDARTKKHEGFVKTVERLLMAAGAAACIWVIFPSNATSVANTSTAQAQHQPIEVAPQNTQVSTEPKFLCASTWLELAQPRKQGAPPCSPAASTWIPYR</sequence>
<organism evidence="1 2">
    <name type="scientific">Pseudomonas fluorescens</name>
    <dbReference type="NCBI Taxonomy" id="294"/>
    <lineage>
        <taxon>Bacteria</taxon>
        <taxon>Pseudomonadati</taxon>
        <taxon>Pseudomonadota</taxon>
        <taxon>Gammaproteobacteria</taxon>
        <taxon>Pseudomonadales</taxon>
        <taxon>Pseudomonadaceae</taxon>
        <taxon>Pseudomonas</taxon>
    </lineage>
</organism>